<reference evidence="10 11" key="1">
    <citation type="submission" date="2020-10" db="EMBL/GenBank/DDBJ databases">
        <title>Wide distribution of Phycisphaera-like planctomycetes from WD2101 soil group in peatlands and genome analysis of the first cultivated representative.</title>
        <authorList>
            <person name="Dedysh S.N."/>
            <person name="Beletsky A.V."/>
            <person name="Ivanova A."/>
            <person name="Kulichevskaya I.S."/>
            <person name="Suzina N.E."/>
            <person name="Philippov D.A."/>
            <person name="Rakitin A.L."/>
            <person name="Mardanov A.V."/>
            <person name="Ravin N.V."/>
        </authorList>
    </citation>
    <scope>NUCLEOTIDE SEQUENCE [LARGE SCALE GENOMIC DNA]</scope>
    <source>
        <strain evidence="10 11">M1803</strain>
    </source>
</reference>
<dbReference type="EMBL" id="CP063458">
    <property type="protein sequence ID" value="QOV89350.1"/>
    <property type="molecule type" value="Genomic_DNA"/>
</dbReference>
<dbReference type="KEGG" id="hbs:IPV69_24615"/>
<keyword evidence="5" id="KW-0010">Activator</keyword>
<dbReference type="InterPro" id="IPR001789">
    <property type="entry name" value="Sig_transdc_resp-reg_receiver"/>
</dbReference>
<evidence type="ECO:0000256" key="4">
    <source>
        <dbReference type="ARBA" id="ARBA00023125"/>
    </source>
</evidence>
<dbReference type="PANTHER" id="PTHR32071">
    <property type="entry name" value="TRANSCRIPTIONAL REGULATORY PROTEIN"/>
    <property type="match status" value="1"/>
</dbReference>
<dbReference type="SUPFAM" id="SSF46689">
    <property type="entry name" value="Homeodomain-like"/>
    <property type="match status" value="1"/>
</dbReference>
<evidence type="ECO:0000313" key="10">
    <source>
        <dbReference type="EMBL" id="QOV89350.1"/>
    </source>
</evidence>
<dbReference type="Gene3D" id="1.10.8.60">
    <property type="match status" value="1"/>
</dbReference>
<protein>
    <submittedName>
        <fullName evidence="10">Sigma-54-dependent Fis family transcriptional regulator</fullName>
    </submittedName>
</protein>
<dbReference type="PROSITE" id="PS00688">
    <property type="entry name" value="SIGMA54_INTERACT_3"/>
    <property type="match status" value="1"/>
</dbReference>
<dbReference type="Proteomes" id="UP000593765">
    <property type="component" value="Chromosome"/>
</dbReference>
<dbReference type="Pfam" id="PF25601">
    <property type="entry name" value="AAA_lid_14"/>
    <property type="match status" value="1"/>
</dbReference>
<dbReference type="PRINTS" id="PR01590">
    <property type="entry name" value="HTHFIS"/>
</dbReference>
<dbReference type="InterPro" id="IPR009057">
    <property type="entry name" value="Homeodomain-like_sf"/>
</dbReference>
<dbReference type="InterPro" id="IPR002197">
    <property type="entry name" value="HTH_Fis"/>
</dbReference>
<dbReference type="Pfam" id="PF00072">
    <property type="entry name" value="Response_reg"/>
    <property type="match status" value="1"/>
</dbReference>
<dbReference type="PROSITE" id="PS00676">
    <property type="entry name" value="SIGMA54_INTERACT_2"/>
    <property type="match status" value="1"/>
</dbReference>
<gene>
    <name evidence="10" type="ORF">IPV69_24615</name>
</gene>
<keyword evidence="11" id="KW-1185">Reference proteome</keyword>
<dbReference type="InterPro" id="IPR058031">
    <property type="entry name" value="AAA_lid_NorR"/>
</dbReference>
<dbReference type="InterPro" id="IPR003593">
    <property type="entry name" value="AAA+_ATPase"/>
</dbReference>
<feature type="domain" description="Response regulatory" evidence="9">
    <location>
        <begin position="6"/>
        <end position="120"/>
    </location>
</feature>
<organism evidence="10 11">
    <name type="scientific">Humisphaera borealis</name>
    <dbReference type="NCBI Taxonomy" id="2807512"/>
    <lineage>
        <taxon>Bacteria</taxon>
        <taxon>Pseudomonadati</taxon>
        <taxon>Planctomycetota</taxon>
        <taxon>Phycisphaerae</taxon>
        <taxon>Tepidisphaerales</taxon>
        <taxon>Tepidisphaeraceae</taxon>
        <taxon>Humisphaera</taxon>
    </lineage>
</organism>
<dbReference type="PROSITE" id="PS50045">
    <property type="entry name" value="SIGMA54_INTERACT_4"/>
    <property type="match status" value="1"/>
</dbReference>
<evidence type="ECO:0000256" key="2">
    <source>
        <dbReference type="ARBA" id="ARBA00022840"/>
    </source>
</evidence>
<dbReference type="GO" id="GO:0005524">
    <property type="term" value="F:ATP binding"/>
    <property type="evidence" value="ECO:0007669"/>
    <property type="project" value="UniProtKB-KW"/>
</dbReference>
<dbReference type="SUPFAM" id="SSF52172">
    <property type="entry name" value="CheY-like"/>
    <property type="match status" value="1"/>
</dbReference>
<dbReference type="InterPro" id="IPR027417">
    <property type="entry name" value="P-loop_NTPase"/>
</dbReference>
<evidence type="ECO:0000259" key="9">
    <source>
        <dbReference type="PROSITE" id="PS50110"/>
    </source>
</evidence>
<dbReference type="RefSeq" id="WP_206292384.1">
    <property type="nucleotide sequence ID" value="NZ_CP063458.1"/>
</dbReference>
<dbReference type="FunFam" id="3.40.50.300:FF:000006">
    <property type="entry name" value="DNA-binding transcriptional regulator NtrC"/>
    <property type="match status" value="1"/>
</dbReference>
<dbReference type="PANTHER" id="PTHR32071:SF122">
    <property type="entry name" value="SIGMA FACTOR"/>
    <property type="match status" value="1"/>
</dbReference>
<sequence>MTTKPRLLILDEDRIILQSLGQFLRREGYEVRTTDVPDNAMGVLESNQVEVFLADINIPGIKPADFLRDMRRRFPHVVVVVITSYGSIEGAVEATKIGAFDYLTKPIVDEEIRVVVEKAARQQSLLFENQSLKQQLDMRFGLGNVVGHDHKMLKIFDLVGAVADSRTTALITGESGTGKSLIARAIHQQSPRKDKPFIEVSCGALPETLLESELFGHVKGAFTGAISDKPGRFLSADGGTLFLDEINSASPMMQVKLLRMLQERTFEPVGSSESKTVDVRVVLATNVDLALLVADQKFRQDLYYRINVVNVKLPPLRDRLGDITLLATHFLRRFCQETGREVIGFSEPALSAMHRYTWPGNVRELENAIERAVVLSRRPQIDLEDLPETVQGMAIVPAMQVAGGGQPGDGYDTIVLQRPMPLEQALEIPERHIIEAALKRNHWNRQATAAELAINRTTLYKKMRKFGMLGVGEVA</sequence>
<keyword evidence="6" id="KW-0804">Transcription</keyword>
<dbReference type="Gene3D" id="3.40.50.2300">
    <property type="match status" value="1"/>
</dbReference>
<evidence type="ECO:0000256" key="6">
    <source>
        <dbReference type="ARBA" id="ARBA00023163"/>
    </source>
</evidence>
<accession>A0A7M2WXV5</accession>
<dbReference type="InterPro" id="IPR025944">
    <property type="entry name" value="Sigma_54_int_dom_CS"/>
</dbReference>
<keyword evidence="2" id="KW-0067">ATP-binding</keyword>
<dbReference type="SMART" id="SM00448">
    <property type="entry name" value="REC"/>
    <property type="match status" value="1"/>
</dbReference>
<dbReference type="InterPro" id="IPR002078">
    <property type="entry name" value="Sigma_54_int"/>
</dbReference>
<dbReference type="Gene3D" id="3.40.50.300">
    <property type="entry name" value="P-loop containing nucleotide triphosphate hydrolases"/>
    <property type="match status" value="1"/>
</dbReference>
<name>A0A7M2WXV5_9BACT</name>
<evidence type="ECO:0000256" key="1">
    <source>
        <dbReference type="ARBA" id="ARBA00022741"/>
    </source>
</evidence>
<dbReference type="PROSITE" id="PS50110">
    <property type="entry name" value="RESPONSE_REGULATORY"/>
    <property type="match status" value="1"/>
</dbReference>
<dbReference type="InterPro" id="IPR025943">
    <property type="entry name" value="Sigma_54_int_dom_ATP-bd_2"/>
</dbReference>
<dbReference type="GO" id="GO:0043565">
    <property type="term" value="F:sequence-specific DNA binding"/>
    <property type="evidence" value="ECO:0007669"/>
    <property type="project" value="InterPro"/>
</dbReference>
<keyword evidence="3" id="KW-0805">Transcription regulation</keyword>
<dbReference type="FunFam" id="1.10.8.60:FF:000014">
    <property type="entry name" value="DNA-binding transcriptional regulator NtrC"/>
    <property type="match status" value="1"/>
</dbReference>
<evidence type="ECO:0000256" key="3">
    <source>
        <dbReference type="ARBA" id="ARBA00023015"/>
    </source>
</evidence>
<keyword evidence="1" id="KW-0547">Nucleotide-binding</keyword>
<dbReference type="InterPro" id="IPR011006">
    <property type="entry name" value="CheY-like_superfamily"/>
</dbReference>
<evidence type="ECO:0000259" key="8">
    <source>
        <dbReference type="PROSITE" id="PS50045"/>
    </source>
</evidence>
<dbReference type="Gene3D" id="1.10.10.60">
    <property type="entry name" value="Homeodomain-like"/>
    <property type="match status" value="1"/>
</dbReference>
<dbReference type="SUPFAM" id="SSF52540">
    <property type="entry name" value="P-loop containing nucleoside triphosphate hydrolases"/>
    <property type="match status" value="1"/>
</dbReference>
<dbReference type="GO" id="GO:0000160">
    <property type="term" value="P:phosphorelay signal transduction system"/>
    <property type="evidence" value="ECO:0007669"/>
    <property type="project" value="InterPro"/>
</dbReference>
<dbReference type="CDD" id="cd00009">
    <property type="entry name" value="AAA"/>
    <property type="match status" value="1"/>
</dbReference>
<dbReference type="Pfam" id="PF00158">
    <property type="entry name" value="Sigma54_activat"/>
    <property type="match status" value="1"/>
</dbReference>
<evidence type="ECO:0000256" key="7">
    <source>
        <dbReference type="PROSITE-ProRule" id="PRU00169"/>
    </source>
</evidence>
<feature type="domain" description="Sigma-54 factor interaction" evidence="8">
    <location>
        <begin position="145"/>
        <end position="374"/>
    </location>
</feature>
<dbReference type="SMART" id="SM00382">
    <property type="entry name" value="AAA"/>
    <property type="match status" value="1"/>
</dbReference>
<dbReference type="AlphaFoldDB" id="A0A7M2WXV5"/>
<feature type="modified residue" description="4-aspartylphosphate" evidence="7">
    <location>
        <position position="55"/>
    </location>
</feature>
<keyword evidence="4" id="KW-0238">DNA-binding</keyword>
<keyword evidence="7" id="KW-0597">Phosphoprotein</keyword>
<dbReference type="GO" id="GO:0006355">
    <property type="term" value="P:regulation of DNA-templated transcription"/>
    <property type="evidence" value="ECO:0007669"/>
    <property type="project" value="InterPro"/>
</dbReference>
<evidence type="ECO:0000313" key="11">
    <source>
        <dbReference type="Proteomes" id="UP000593765"/>
    </source>
</evidence>
<evidence type="ECO:0000256" key="5">
    <source>
        <dbReference type="ARBA" id="ARBA00023159"/>
    </source>
</evidence>
<dbReference type="Pfam" id="PF02954">
    <property type="entry name" value="HTH_8"/>
    <property type="match status" value="1"/>
</dbReference>
<proteinExistence type="predicted"/>